<keyword evidence="4" id="KW-0255">Endonuclease</keyword>
<dbReference type="Pfam" id="PF13930">
    <property type="entry name" value="Endonuclea_NS_2"/>
    <property type="match status" value="1"/>
</dbReference>
<dbReference type="Gene3D" id="3.40.570.10">
    <property type="entry name" value="Extracellular Endonuclease, subunit A"/>
    <property type="match status" value="1"/>
</dbReference>
<keyword evidence="1" id="KW-0175">Coiled coil</keyword>
<evidence type="ECO:0000256" key="2">
    <source>
        <dbReference type="SAM" id="MobiDB-lite"/>
    </source>
</evidence>
<name>A0A4R8DRC2_9BACT</name>
<organism evidence="4 5">
    <name type="scientific">Dinghuibacter silviterrae</name>
    <dbReference type="NCBI Taxonomy" id="1539049"/>
    <lineage>
        <taxon>Bacteria</taxon>
        <taxon>Pseudomonadati</taxon>
        <taxon>Bacteroidota</taxon>
        <taxon>Chitinophagia</taxon>
        <taxon>Chitinophagales</taxon>
        <taxon>Chitinophagaceae</taxon>
        <taxon>Dinghuibacter</taxon>
    </lineage>
</organism>
<evidence type="ECO:0000256" key="1">
    <source>
        <dbReference type="SAM" id="Coils"/>
    </source>
</evidence>
<dbReference type="EMBL" id="SODV01000001">
    <property type="protein sequence ID" value="TDX00376.1"/>
    <property type="molecule type" value="Genomic_DNA"/>
</dbReference>
<dbReference type="AlphaFoldDB" id="A0A4R8DRC2"/>
<comment type="caution">
    <text evidence="4">The sequence shown here is derived from an EMBL/GenBank/DDBJ whole genome shotgun (WGS) entry which is preliminary data.</text>
</comment>
<protein>
    <submittedName>
        <fullName evidence="4">DNA/RNA non-specific endonuclease</fullName>
    </submittedName>
</protein>
<sequence length="748" mass="83944">MGGWGLSYDKFWARRLFCLNFNMQKSKSASADASTLSRAAAHRSSSSFSKSARVVQRVRTKESVLVDQVKWQMVVAIWRTSGRSKAKSDISDHIKFLTNANAVGMLNQGALEGAATSSQNQTTFYNEQLSTGFNNITLDNLYRTGLFMSAIDLLENKASWELYRPQVSGGDTQAGTTVGDGAKTTTNTNVKTSVSWAPIDGNAKEGKKMTAHILAPDHLLGSTPSGAANVKSGRLTTFTDNEYIAGHLLNDHLGGPGDELRNITALPKDVNSEQSNKIEQEVKKRVNSDHEIVFYEVEVTYSQDTNVTGNKLRPEDQWYASSLHSEYGTYRSDTDFSKPVSTAHLKDHFTHDLPINSPTAYSSGTGYVVHPTSDVLYSDTTPREPQSKAVTNTTLGEKAKTAVDPVYDITLGDAKQIKLEYVSFALLSMPIKDMRDELARLKEESTSKDSLLNQGVGEINRLELLIEANEQMHQKLRENLIAIIRENDTDKEKSGIVDAELEQQLSRVIELFKQTGAALEEAKKERDVYKEKARQLSYQHGLQSGRFKQQRPYDFPPLSPNSEEQWNRGYEKGESSYQPTVSLSEHQRIQKELEQTRREKDFLQGKLDAIESADRVYQLGWSTGYKTGKYPRSVSGDISFFIPPRASDGYRSGFWSKIELLTGAYDRGFSAGDTAHRRDNGRSDGYKKGLWDAQHGRDYDDVNEGVSQAYIEAYREYYSKGFREGLIPSHEYTPRTSVKRVREEKEKL</sequence>
<dbReference type="OrthoDB" id="4317910at2"/>
<keyword evidence="4" id="KW-0378">Hydrolase</keyword>
<dbReference type="Proteomes" id="UP000294498">
    <property type="component" value="Unassembled WGS sequence"/>
</dbReference>
<accession>A0A4R8DRC2</accession>
<keyword evidence="4" id="KW-0540">Nuclease</keyword>
<evidence type="ECO:0000313" key="5">
    <source>
        <dbReference type="Proteomes" id="UP000294498"/>
    </source>
</evidence>
<reference evidence="4 5" key="1">
    <citation type="submission" date="2019-03" db="EMBL/GenBank/DDBJ databases">
        <title>Genomic Encyclopedia of Type Strains, Phase IV (KMG-IV): sequencing the most valuable type-strain genomes for metagenomic binning, comparative biology and taxonomic classification.</title>
        <authorList>
            <person name="Goeker M."/>
        </authorList>
    </citation>
    <scope>NUCLEOTIDE SEQUENCE [LARGE SCALE GENOMIC DNA]</scope>
    <source>
        <strain evidence="4 5">DSM 100059</strain>
    </source>
</reference>
<feature type="domain" description="Type VII secretion system protein EssD-like" evidence="3">
    <location>
        <begin position="241"/>
        <end position="306"/>
    </location>
</feature>
<dbReference type="GO" id="GO:0004519">
    <property type="term" value="F:endonuclease activity"/>
    <property type="evidence" value="ECO:0007669"/>
    <property type="project" value="UniProtKB-KW"/>
</dbReference>
<evidence type="ECO:0000259" key="3">
    <source>
        <dbReference type="Pfam" id="PF13930"/>
    </source>
</evidence>
<gene>
    <name evidence="4" type="ORF">EDB95_1398</name>
</gene>
<dbReference type="InterPro" id="IPR044927">
    <property type="entry name" value="Endonuclea_NS_2"/>
</dbReference>
<feature type="coiled-coil region" evidence="1">
    <location>
        <begin position="512"/>
        <end position="539"/>
    </location>
</feature>
<feature type="region of interest" description="Disordered" evidence="2">
    <location>
        <begin position="540"/>
        <end position="566"/>
    </location>
</feature>
<evidence type="ECO:0000313" key="4">
    <source>
        <dbReference type="EMBL" id="TDX00376.1"/>
    </source>
</evidence>
<feature type="coiled-coil region" evidence="1">
    <location>
        <begin position="586"/>
        <end position="613"/>
    </location>
</feature>
<proteinExistence type="predicted"/>
<keyword evidence="5" id="KW-1185">Reference proteome</keyword>
<dbReference type="InterPro" id="IPR044929">
    <property type="entry name" value="DNA/RNA_non-sp_Endonuclease_sf"/>
</dbReference>